<evidence type="ECO:0000313" key="2">
    <source>
        <dbReference type="EMBL" id="RBO83981.1"/>
    </source>
</evidence>
<gene>
    <name evidence="2" type="ORF">DFP76_103255</name>
</gene>
<keyword evidence="1" id="KW-1133">Transmembrane helix</keyword>
<evidence type="ECO:0000256" key="1">
    <source>
        <dbReference type="SAM" id="Phobius"/>
    </source>
</evidence>
<evidence type="ECO:0000313" key="3">
    <source>
        <dbReference type="Proteomes" id="UP000252086"/>
    </source>
</evidence>
<dbReference type="Pfam" id="PF14248">
    <property type="entry name" value="DUF4345"/>
    <property type="match status" value="1"/>
</dbReference>
<feature type="transmembrane region" description="Helical" evidence="1">
    <location>
        <begin position="6"/>
        <end position="23"/>
    </location>
</feature>
<feature type="transmembrane region" description="Helical" evidence="1">
    <location>
        <begin position="44"/>
        <end position="60"/>
    </location>
</feature>
<dbReference type="Proteomes" id="UP000252086">
    <property type="component" value="Unassembled WGS sequence"/>
</dbReference>
<feature type="transmembrane region" description="Helical" evidence="1">
    <location>
        <begin position="66"/>
        <end position="87"/>
    </location>
</feature>
<organism evidence="2 3">
    <name type="scientific">Marinomonas aquiplantarum</name>
    <dbReference type="NCBI Taxonomy" id="491951"/>
    <lineage>
        <taxon>Bacteria</taxon>
        <taxon>Pseudomonadati</taxon>
        <taxon>Pseudomonadota</taxon>
        <taxon>Gammaproteobacteria</taxon>
        <taxon>Oceanospirillales</taxon>
        <taxon>Oceanospirillaceae</taxon>
        <taxon>Marinomonas</taxon>
    </lineage>
</organism>
<sequence>MDSVLLYRMIGVVLIFLGILLAVNPELVSHKPIPEDTFKAIERRIWWGLLIGVGMLLQFHQQWLPWQATVSATGATLLLGLLIARLIGILLDGSVMKQWVNVGIEIILLIPFIWWYMKVRV</sequence>
<keyword evidence="1" id="KW-0472">Membrane</keyword>
<keyword evidence="1" id="KW-0812">Transmembrane</keyword>
<name>A0A366D1R2_9GAMM</name>
<dbReference type="AlphaFoldDB" id="A0A366D1R2"/>
<comment type="caution">
    <text evidence="2">The sequence shown here is derived from an EMBL/GenBank/DDBJ whole genome shotgun (WGS) entry which is preliminary data.</text>
</comment>
<proteinExistence type="predicted"/>
<dbReference type="InterPro" id="IPR025597">
    <property type="entry name" value="DUF4345"/>
</dbReference>
<dbReference type="EMBL" id="QNRF01000003">
    <property type="protein sequence ID" value="RBO83981.1"/>
    <property type="molecule type" value="Genomic_DNA"/>
</dbReference>
<feature type="transmembrane region" description="Helical" evidence="1">
    <location>
        <begin position="99"/>
        <end position="117"/>
    </location>
</feature>
<accession>A0A366D1R2</accession>
<dbReference type="OrthoDB" id="6198426at2"/>
<keyword evidence="3" id="KW-1185">Reference proteome</keyword>
<reference evidence="2 3" key="1">
    <citation type="submission" date="2018-06" db="EMBL/GenBank/DDBJ databases">
        <title>Genomic Encyclopedia of Type Strains, Phase III (KMG-III): the genomes of soil and plant-associated and newly described type strains.</title>
        <authorList>
            <person name="Whitman W."/>
        </authorList>
    </citation>
    <scope>NUCLEOTIDE SEQUENCE [LARGE SCALE GENOMIC DNA]</scope>
    <source>
        <strain evidence="2 3">CECT 7732</strain>
    </source>
</reference>
<dbReference type="RefSeq" id="WP_113873961.1">
    <property type="nucleotide sequence ID" value="NZ_QNRF01000003.1"/>
</dbReference>
<protein>
    <submittedName>
        <fullName evidence="2">Uncharacterized protein DUF4345</fullName>
    </submittedName>
</protein>